<dbReference type="EMBL" id="JAOQJX010000015">
    <property type="protein sequence ID" value="MCU6748053.1"/>
    <property type="molecule type" value="Genomic_DNA"/>
</dbReference>
<reference evidence="1 2" key="1">
    <citation type="journal article" date="2021" name="ISME Commun">
        <title>Automated analysis of genomic sequences facilitates high-throughput and comprehensive description of bacteria.</title>
        <authorList>
            <person name="Hitch T.C.A."/>
        </authorList>
    </citation>
    <scope>NUCLEOTIDE SEQUENCE [LARGE SCALE GENOMIC DNA]</scope>
    <source>
        <strain evidence="1 2">H2_18</strain>
    </source>
</reference>
<evidence type="ECO:0000313" key="1">
    <source>
        <dbReference type="EMBL" id="MCU6748053.1"/>
    </source>
</evidence>
<proteinExistence type="predicted"/>
<sequence>MQQASKEYIESIKKPQRNRGYIKVTIGVVNSNAQNSAVLDEKTNLAYYADGNKIFDGYTVSKVYATAEQNFAKVDGTMYFLPGPEEQYTFYNNGLVTDQLLGDVYISFPGAAGLDIKGLTINFGEYYPTEFTIETDEGIQSYTNDKQLFVTEDAFDGITYIIIHPISLVNGQGRLRIYNMTMGIANTFMNDKVMNCSIKDYISPITETIPSKDISVTIENQDLYYSPDNPESAIAYMEIGQEMKVAFGYDVSGNGNIEWLPETTGYLNTWTANDVQAKFTATDRFYQLDDIFYGGLYRPDGITLYDLALEVLHSAGINDERKYYLDSYLKKIIVYNPIPDVKHSEALQIIANAGRCVLYEDRQNKIHMRSAFVPDMTATVNNKTDYSSIKNLLKSNKKDAYAIASKDFSVVDGSLFFMADDGDYKETGYVSNSIANANGDFEENPVITITLESGFDVFGLIINFRNVAPQEFVIRTYYEDVIVDTITVQNPELNFISERQFMQFNKMEIEFTKGHPDARITVDNILINDVTDYRLTRTMDLQSNPTGIRQEKIKTISVKKTNYRKSQEGFRELFSEKITLTQDMEHTVYFSIPSYGFKASIKDNSTISVQILESSNYFVKVKFSKVTKQTEIELVIEGYEYVADETFLKVNHNVNGQEIQWSNPLISTENHAKDLEEWIASYYLGDVEYDLSWRGDPRTDANDLFYLELKDREDALIRNYENTLNYNGAWSGNMKARKVAMSWQ</sequence>
<accession>A0ABT2TCP2</accession>
<gene>
    <name evidence="1" type="ORF">OCV51_10385</name>
</gene>
<protein>
    <submittedName>
        <fullName evidence="1">Uncharacterized protein</fullName>
    </submittedName>
</protein>
<dbReference type="RefSeq" id="WP_267304159.1">
    <property type="nucleotide sequence ID" value="NZ_JAOQJX010000015.1"/>
</dbReference>
<evidence type="ECO:0000313" key="2">
    <source>
        <dbReference type="Proteomes" id="UP001652394"/>
    </source>
</evidence>
<dbReference type="Proteomes" id="UP001652394">
    <property type="component" value="Unassembled WGS sequence"/>
</dbReference>
<comment type="caution">
    <text evidence="1">The sequence shown here is derived from an EMBL/GenBank/DDBJ whole genome shotgun (WGS) entry which is preliminary data.</text>
</comment>
<organism evidence="1 2">
    <name type="scientific">Faecalicatena acetigenes</name>
    <dbReference type="NCBI Taxonomy" id="2981790"/>
    <lineage>
        <taxon>Bacteria</taxon>
        <taxon>Bacillati</taxon>
        <taxon>Bacillota</taxon>
        <taxon>Clostridia</taxon>
        <taxon>Lachnospirales</taxon>
        <taxon>Lachnospiraceae</taxon>
        <taxon>Faecalicatena</taxon>
    </lineage>
</organism>
<keyword evidence="2" id="KW-1185">Reference proteome</keyword>
<name>A0ABT2TCP2_9FIRM</name>